<feature type="transmembrane region" description="Helical" evidence="5">
    <location>
        <begin position="220"/>
        <end position="235"/>
    </location>
</feature>
<comment type="subcellular location">
    <subcellularLocation>
        <location evidence="1">Membrane</location>
        <topology evidence="1">Multi-pass membrane protein</topology>
    </subcellularLocation>
</comment>
<feature type="transmembrane region" description="Helical" evidence="5">
    <location>
        <begin position="42"/>
        <end position="63"/>
    </location>
</feature>
<dbReference type="PANTHER" id="PTHR37422">
    <property type="entry name" value="TEICHURONIC ACID BIOSYNTHESIS PROTEIN TUAE"/>
    <property type="match status" value="1"/>
</dbReference>
<dbReference type="InterPro" id="IPR007016">
    <property type="entry name" value="O-antigen_ligase-rel_domated"/>
</dbReference>
<dbReference type="RefSeq" id="WP_174495603.1">
    <property type="nucleotide sequence ID" value="NZ_CADDWK010000004.1"/>
</dbReference>
<feature type="transmembrane region" description="Helical" evidence="5">
    <location>
        <begin position="12"/>
        <end position="30"/>
    </location>
</feature>
<name>A0A841Q4F7_9BACI</name>
<feature type="transmembrane region" description="Helical" evidence="5">
    <location>
        <begin position="106"/>
        <end position="125"/>
    </location>
</feature>
<keyword evidence="4 5" id="KW-0472">Membrane</keyword>
<feature type="transmembrane region" description="Helical" evidence="5">
    <location>
        <begin position="134"/>
        <end position="154"/>
    </location>
</feature>
<dbReference type="GO" id="GO:0016020">
    <property type="term" value="C:membrane"/>
    <property type="evidence" value="ECO:0007669"/>
    <property type="project" value="UniProtKB-SubCell"/>
</dbReference>
<dbReference type="Pfam" id="PF04932">
    <property type="entry name" value="Wzy_C"/>
    <property type="match status" value="1"/>
</dbReference>
<evidence type="ECO:0000256" key="3">
    <source>
        <dbReference type="ARBA" id="ARBA00022989"/>
    </source>
</evidence>
<proteinExistence type="predicted"/>
<sequence>MVKTNKRTPIGKVVSIIFSFEMLFALFLHAGVYKANPVINSVFPIDITLFFFIASVAIGFYIIAFKRGFKIEHKAGVSLLLFIIFLIYSLFSLIWTPGSAYATEKILHMFSLVAWSFVASIVIIAPSTERVKRFLLINVLFGGWLTYEAFQAYLQTSGVNFVTVNGSGYLGVGQLISVGAVIIFGFLLFYRNHIFIKLVSLLLFIFFMSILLILGGRGPLLAAFIGILVPVFYAVRLNQSFIKIKGYAVFIILIFLSSVLSLVYLWQTNQQLLTLSRLVAFFQGADPSSAGTRSSYYEDSIFYWMESPLLGNGIGSWPVLHYGSDIRDYPHNIFLEIIVELGLVGLILFLLLLGYFLRNVLSIKKVASNKMNILLVMIFANSFLNVLLSGDIPDNRMFFVFLGLLSYLHDERKLE</sequence>
<keyword evidence="8" id="KW-1185">Reference proteome</keyword>
<evidence type="ECO:0000256" key="5">
    <source>
        <dbReference type="SAM" id="Phobius"/>
    </source>
</evidence>
<evidence type="ECO:0000313" key="7">
    <source>
        <dbReference type="EMBL" id="MBB6453301.1"/>
    </source>
</evidence>
<keyword evidence="3 5" id="KW-1133">Transmembrane helix</keyword>
<evidence type="ECO:0000259" key="6">
    <source>
        <dbReference type="Pfam" id="PF04932"/>
    </source>
</evidence>
<evidence type="ECO:0000256" key="2">
    <source>
        <dbReference type="ARBA" id="ARBA00022692"/>
    </source>
</evidence>
<dbReference type="EMBL" id="JACHGH010000004">
    <property type="protein sequence ID" value="MBB6453301.1"/>
    <property type="molecule type" value="Genomic_DNA"/>
</dbReference>
<dbReference type="GO" id="GO:0016874">
    <property type="term" value="F:ligase activity"/>
    <property type="evidence" value="ECO:0007669"/>
    <property type="project" value="UniProtKB-KW"/>
</dbReference>
<protein>
    <submittedName>
        <fullName evidence="7">O-antigen ligase</fullName>
    </submittedName>
</protein>
<feature type="transmembrane region" description="Helical" evidence="5">
    <location>
        <begin position="75"/>
        <end position="94"/>
    </location>
</feature>
<feature type="transmembrane region" description="Helical" evidence="5">
    <location>
        <begin position="333"/>
        <end position="357"/>
    </location>
</feature>
<reference evidence="7 8" key="1">
    <citation type="submission" date="2020-08" db="EMBL/GenBank/DDBJ databases">
        <title>Genomic Encyclopedia of Type Strains, Phase IV (KMG-IV): sequencing the most valuable type-strain genomes for metagenomic binning, comparative biology and taxonomic classification.</title>
        <authorList>
            <person name="Goeker M."/>
        </authorList>
    </citation>
    <scope>NUCLEOTIDE SEQUENCE [LARGE SCALE GENOMIC DNA]</scope>
    <source>
        <strain evidence="7 8">DSM 19612</strain>
    </source>
</reference>
<dbReference type="InterPro" id="IPR051533">
    <property type="entry name" value="WaaL-like"/>
</dbReference>
<evidence type="ECO:0000256" key="4">
    <source>
        <dbReference type="ARBA" id="ARBA00023136"/>
    </source>
</evidence>
<evidence type="ECO:0000256" key="1">
    <source>
        <dbReference type="ARBA" id="ARBA00004141"/>
    </source>
</evidence>
<accession>A0A841Q4F7</accession>
<dbReference type="AlphaFoldDB" id="A0A841Q4F7"/>
<organism evidence="7 8">
    <name type="scientific">Salirhabdus euzebyi</name>
    <dbReference type="NCBI Taxonomy" id="394506"/>
    <lineage>
        <taxon>Bacteria</taxon>
        <taxon>Bacillati</taxon>
        <taxon>Bacillota</taxon>
        <taxon>Bacilli</taxon>
        <taxon>Bacillales</taxon>
        <taxon>Bacillaceae</taxon>
        <taxon>Salirhabdus</taxon>
    </lineage>
</organism>
<keyword evidence="2 5" id="KW-0812">Transmembrane</keyword>
<feature type="transmembrane region" description="Helical" evidence="5">
    <location>
        <begin position="166"/>
        <end position="187"/>
    </location>
</feature>
<feature type="transmembrane region" description="Helical" evidence="5">
    <location>
        <begin position="194"/>
        <end position="214"/>
    </location>
</feature>
<dbReference type="Proteomes" id="UP000581688">
    <property type="component" value="Unassembled WGS sequence"/>
</dbReference>
<dbReference type="PANTHER" id="PTHR37422:SF17">
    <property type="entry name" value="O-ANTIGEN LIGASE"/>
    <property type="match status" value="1"/>
</dbReference>
<feature type="domain" description="O-antigen ligase-related" evidence="6">
    <location>
        <begin position="203"/>
        <end position="350"/>
    </location>
</feature>
<feature type="transmembrane region" description="Helical" evidence="5">
    <location>
        <begin position="369"/>
        <end position="388"/>
    </location>
</feature>
<evidence type="ECO:0000313" key="8">
    <source>
        <dbReference type="Proteomes" id="UP000581688"/>
    </source>
</evidence>
<feature type="transmembrane region" description="Helical" evidence="5">
    <location>
        <begin position="247"/>
        <end position="266"/>
    </location>
</feature>
<keyword evidence="7" id="KW-0436">Ligase</keyword>
<comment type="caution">
    <text evidence="7">The sequence shown here is derived from an EMBL/GenBank/DDBJ whole genome shotgun (WGS) entry which is preliminary data.</text>
</comment>
<gene>
    <name evidence="7" type="ORF">HNQ94_001749</name>
</gene>